<dbReference type="GO" id="GO:0006950">
    <property type="term" value="P:response to stress"/>
    <property type="evidence" value="ECO:0007669"/>
    <property type="project" value="TreeGrafter"/>
</dbReference>
<sequence>MATDANVKQKMSQGLGLPQDSLYLMTEIVRYREKRLSTLLNQKGITLHEWRALRILYSFKGDVPMGELIAHSQTDRTALGRTINQLVQRGWVERFPAPDDKRALYLRVTSQSQETFEQVWKMVTEFDQQFQASLSESDHVIFKKILKNMMVNMDISEQSSQL</sequence>
<evidence type="ECO:0000256" key="2">
    <source>
        <dbReference type="ARBA" id="ARBA00023125"/>
    </source>
</evidence>
<dbReference type="GO" id="GO:0003677">
    <property type="term" value="F:DNA binding"/>
    <property type="evidence" value="ECO:0007669"/>
    <property type="project" value="UniProtKB-KW"/>
</dbReference>
<dbReference type="Proteomes" id="UP000014024">
    <property type="component" value="Unassembled WGS sequence"/>
</dbReference>
<dbReference type="PANTHER" id="PTHR33164">
    <property type="entry name" value="TRANSCRIPTIONAL REGULATOR, MARR FAMILY"/>
    <property type="match status" value="1"/>
</dbReference>
<dbReference type="Gene3D" id="1.10.10.10">
    <property type="entry name" value="Winged helix-like DNA-binding domain superfamily/Winged helix DNA-binding domain"/>
    <property type="match status" value="1"/>
</dbReference>
<evidence type="ECO:0000259" key="4">
    <source>
        <dbReference type="PROSITE" id="PS50995"/>
    </source>
</evidence>
<dbReference type="InterPro" id="IPR000835">
    <property type="entry name" value="HTH_MarR-typ"/>
</dbReference>
<dbReference type="InterPro" id="IPR036390">
    <property type="entry name" value="WH_DNA-bd_sf"/>
</dbReference>
<feature type="domain" description="HTH marR-type" evidence="4">
    <location>
        <begin position="18"/>
        <end position="151"/>
    </location>
</feature>
<dbReference type="PROSITE" id="PS01117">
    <property type="entry name" value="HTH_MARR_1"/>
    <property type="match status" value="1"/>
</dbReference>
<dbReference type="GO" id="GO:0003700">
    <property type="term" value="F:DNA-binding transcription factor activity"/>
    <property type="evidence" value="ECO:0007669"/>
    <property type="project" value="InterPro"/>
</dbReference>
<organism evidence="5 6">
    <name type="scientific">Acinetobacter pittii ANC 4050</name>
    <dbReference type="NCBI Taxonomy" id="1217691"/>
    <lineage>
        <taxon>Bacteria</taxon>
        <taxon>Pseudomonadati</taxon>
        <taxon>Pseudomonadota</taxon>
        <taxon>Gammaproteobacteria</taxon>
        <taxon>Moraxellales</taxon>
        <taxon>Moraxellaceae</taxon>
        <taxon>Acinetobacter</taxon>
        <taxon>Acinetobacter calcoaceticus/baumannii complex</taxon>
    </lineage>
</organism>
<protein>
    <recommendedName>
        <fullName evidence="4">HTH marR-type domain-containing protein</fullName>
    </recommendedName>
</protein>
<name>R8YMA7_ACIPI</name>
<proteinExistence type="predicted"/>
<dbReference type="EMBL" id="APQM01000003">
    <property type="protein sequence ID" value="EOQ70558.1"/>
    <property type="molecule type" value="Genomic_DNA"/>
</dbReference>
<keyword evidence="2" id="KW-0238">DNA-binding</keyword>
<dbReference type="Pfam" id="PF12802">
    <property type="entry name" value="MarR_2"/>
    <property type="match status" value="1"/>
</dbReference>
<accession>R8YMA7</accession>
<dbReference type="PANTHER" id="PTHR33164:SF95">
    <property type="entry name" value="TRANSCRIPTIONAL REGULATOR"/>
    <property type="match status" value="1"/>
</dbReference>
<dbReference type="SMART" id="SM00347">
    <property type="entry name" value="HTH_MARR"/>
    <property type="match status" value="1"/>
</dbReference>
<dbReference type="AlphaFoldDB" id="R8YMA7"/>
<dbReference type="RefSeq" id="WP_016140919.1">
    <property type="nucleotide sequence ID" value="NZ_KB976987.1"/>
</dbReference>
<dbReference type="PROSITE" id="PS50995">
    <property type="entry name" value="HTH_MARR_2"/>
    <property type="match status" value="1"/>
</dbReference>
<evidence type="ECO:0000313" key="5">
    <source>
        <dbReference type="EMBL" id="EOQ70558.1"/>
    </source>
</evidence>
<keyword evidence="3" id="KW-0804">Transcription</keyword>
<dbReference type="HOGENOM" id="CLU_143500_0_0_6"/>
<evidence type="ECO:0000256" key="3">
    <source>
        <dbReference type="ARBA" id="ARBA00023163"/>
    </source>
</evidence>
<keyword evidence="1" id="KW-0805">Transcription regulation</keyword>
<dbReference type="InterPro" id="IPR039422">
    <property type="entry name" value="MarR/SlyA-like"/>
</dbReference>
<evidence type="ECO:0000256" key="1">
    <source>
        <dbReference type="ARBA" id="ARBA00023015"/>
    </source>
</evidence>
<dbReference type="InterPro" id="IPR036388">
    <property type="entry name" value="WH-like_DNA-bd_sf"/>
</dbReference>
<evidence type="ECO:0000313" key="6">
    <source>
        <dbReference type="Proteomes" id="UP000014024"/>
    </source>
</evidence>
<dbReference type="InterPro" id="IPR023187">
    <property type="entry name" value="Tscrpt_reg_MarR-type_CS"/>
</dbReference>
<gene>
    <name evidence="5" type="ORF">F931_00849</name>
</gene>
<comment type="caution">
    <text evidence="5">The sequence shown here is derived from an EMBL/GenBank/DDBJ whole genome shotgun (WGS) entry which is preliminary data.</text>
</comment>
<dbReference type="PATRIC" id="fig|1217691.3.peg.839"/>
<reference evidence="5 6" key="1">
    <citation type="submission" date="2013-02" db="EMBL/GenBank/DDBJ databases">
        <title>The Genome Sequence of Acinetobacter sp. ANC 4050.</title>
        <authorList>
            <consortium name="The Broad Institute Genome Sequencing Platform"/>
            <consortium name="The Broad Institute Genome Sequencing Center for Infectious Disease"/>
            <person name="Cerqueira G."/>
            <person name="Feldgarden M."/>
            <person name="Courvalin P."/>
            <person name="Perichon B."/>
            <person name="Grillot-Courvalin C."/>
            <person name="Clermont D."/>
            <person name="Rocha E."/>
            <person name="Yoon E.-J."/>
            <person name="Nemec A."/>
            <person name="Walker B."/>
            <person name="Young S.K."/>
            <person name="Zeng Q."/>
            <person name="Gargeya S."/>
            <person name="Fitzgerald M."/>
            <person name="Haas B."/>
            <person name="Abouelleil A."/>
            <person name="Alvarado L."/>
            <person name="Arachchi H.M."/>
            <person name="Berlin A.M."/>
            <person name="Chapman S.B."/>
            <person name="Dewar J."/>
            <person name="Goldberg J."/>
            <person name="Griggs A."/>
            <person name="Gujja S."/>
            <person name="Hansen M."/>
            <person name="Howarth C."/>
            <person name="Imamovic A."/>
            <person name="Larimer J."/>
            <person name="McCowan C."/>
            <person name="Murphy C."/>
            <person name="Neiman D."/>
            <person name="Pearson M."/>
            <person name="Priest M."/>
            <person name="Roberts A."/>
            <person name="Saif S."/>
            <person name="Shea T."/>
            <person name="Sisk P."/>
            <person name="Sykes S."/>
            <person name="Wortman J."/>
            <person name="Nusbaum C."/>
            <person name="Birren B."/>
        </authorList>
    </citation>
    <scope>NUCLEOTIDE SEQUENCE [LARGE SCALE GENOMIC DNA]</scope>
    <source>
        <strain evidence="5 6">ANC 4050</strain>
    </source>
</reference>
<dbReference type="SUPFAM" id="SSF46785">
    <property type="entry name" value="Winged helix' DNA-binding domain"/>
    <property type="match status" value="1"/>
</dbReference>